<accession>A0A6I9WV52</accession>
<protein>
    <submittedName>
        <fullName evidence="2">Uncharacterized protein LOC105426310</fullName>
    </submittedName>
</protein>
<gene>
    <name evidence="2" type="primary">LOC105426310</name>
</gene>
<dbReference type="GeneID" id="105426310"/>
<dbReference type="OrthoDB" id="10037961at2759"/>
<reference evidence="2" key="1">
    <citation type="submission" date="2025-08" db="UniProtKB">
        <authorList>
            <consortium name="RefSeq"/>
        </authorList>
    </citation>
    <scope>IDENTIFICATION</scope>
</reference>
<dbReference type="Proteomes" id="UP000504615">
    <property type="component" value="Unplaced"/>
</dbReference>
<proteinExistence type="predicted"/>
<name>A0A6I9WV52_9HYME</name>
<dbReference type="RefSeq" id="XP_011635775.1">
    <property type="nucleotide sequence ID" value="XM_011637473.1"/>
</dbReference>
<keyword evidence="1" id="KW-1185">Reference proteome</keyword>
<dbReference type="KEGG" id="pbar:105426310"/>
<sequence>MALVSKHASVLCVSQHDFCPTGEKSWCSYQKTKTVNKLSEYKHETPVNSIVFDAVKPIKELSNSKLLSRLGGFTQNRNESFNVWALAPKSYSSGKKILDIVTNITVCNFNFGFRSIMKIMKVLNLVVGPNYYNFCEEADAWRVKMAERSLTGAAKEVRKSLLSARKEVDEANAEMEEQLYGAGITD</sequence>
<dbReference type="AlphaFoldDB" id="A0A6I9WV52"/>
<evidence type="ECO:0000313" key="2">
    <source>
        <dbReference type="RefSeq" id="XP_011635775.1"/>
    </source>
</evidence>
<organism evidence="1 2">
    <name type="scientific">Pogonomyrmex barbatus</name>
    <name type="common">red harvester ant</name>
    <dbReference type="NCBI Taxonomy" id="144034"/>
    <lineage>
        <taxon>Eukaryota</taxon>
        <taxon>Metazoa</taxon>
        <taxon>Ecdysozoa</taxon>
        <taxon>Arthropoda</taxon>
        <taxon>Hexapoda</taxon>
        <taxon>Insecta</taxon>
        <taxon>Pterygota</taxon>
        <taxon>Neoptera</taxon>
        <taxon>Endopterygota</taxon>
        <taxon>Hymenoptera</taxon>
        <taxon>Apocrita</taxon>
        <taxon>Aculeata</taxon>
        <taxon>Formicoidea</taxon>
        <taxon>Formicidae</taxon>
        <taxon>Myrmicinae</taxon>
        <taxon>Pogonomyrmex</taxon>
    </lineage>
</organism>
<evidence type="ECO:0000313" key="1">
    <source>
        <dbReference type="Proteomes" id="UP000504615"/>
    </source>
</evidence>